<keyword evidence="1" id="KW-0175">Coiled coil</keyword>
<feature type="signal peptide" evidence="3">
    <location>
        <begin position="1"/>
        <end position="21"/>
    </location>
</feature>
<feature type="coiled-coil region" evidence="1">
    <location>
        <begin position="715"/>
        <end position="764"/>
    </location>
</feature>
<feature type="domain" description="Two component regulator three Y" evidence="4">
    <location>
        <begin position="626"/>
        <end position="679"/>
    </location>
</feature>
<keyword evidence="2" id="KW-0472">Membrane</keyword>
<dbReference type="RefSeq" id="WP_014937131.1">
    <property type="nucleotide sequence ID" value="NC_018609.1"/>
</dbReference>
<evidence type="ECO:0000313" key="6">
    <source>
        <dbReference type="Proteomes" id="UP000006276"/>
    </source>
</evidence>
<evidence type="ECO:0000259" key="4">
    <source>
        <dbReference type="Pfam" id="PF07495"/>
    </source>
</evidence>
<keyword evidence="3" id="KW-0732">Signal</keyword>
<evidence type="ECO:0000256" key="3">
    <source>
        <dbReference type="SAM" id="SignalP"/>
    </source>
</evidence>
<dbReference type="GO" id="GO:0003677">
    <property type="term" value="F:DNA binding"/>
    <property type="evidence" value="ECO:0007669"/>
    <property type="project" value="InterPro"/>
</dbReference>
<reference evidence="5 6" key="1">
    <citation type="submission" date="2012-09" db="EMBL/GenBank/DDBJ databases">
        <title>Riemerella anatipestifer vaccine strains.</title>
        <authorList>
            <person name="Chun C.A."/>
            <person name="Shu W.M."/>
            <person name="Kang Z.D."/>
            <person name="Jia W.X."/>
        </authorList>
    </citation>
    <scope>NUCLEOTIDE SEQUENCE [LARGE SCALE GENOMIC DNA]</scope>
    <source>
        <strain evidence="5 6">RA-CH-1</strain>
    </source>
</reference>
<name>J9QSH9_RIEAN</name>
<dbReference type="SUPFAM" id="SSF82171">
    <property type="entry name" value="DPP6 N-terminal domain-like"/>
    <property type="match status" value="1"/>
</dbReference>
<feature type="chain" id="PRO_5003826632" description="Two component regulator three Y domain-containing protein" evidence="3">
    <location>
        <begin position="22"/>
        <end position="897"/>
    </location>
</feature>
<gene>
    <name evidence="5" type="ORF">B739_0042</name>
</gene>
<dbReference type="InterPro" id="IPR011123">
    <property type="entry name" value="Y_Y_Y"/>
</dbReference>
<dbReference type="Proteomes" id="UP000006276">
    <property type="component" value="Chromosome"/>
</dbReference>
<dbReference type="InterPro" id="IPR013783">
    <property type="entry name" value="Ig-like_fold"/>
</dbReference>
<dbReference type="SUPFAM" id="SSF46894">
    <property type="entry name" value="C-terminal effector domain of the bipartite response regulators"/>
    <property type="match status" value="1"/>
</dbReference>
<dbReference type="STRING" id="34085.AB406_0127"/>
<protein>
    <recommendedName>
        <fullName evidence="4">Two component regulator three Y domain-containing protein</fullName>
    </recommendedName>
</protein>
<dbReference type="GO" id="GO:0006355">
    <property type="term" value="P:regulation of DNA-templated transcription"/>
    <property type="evidence" value="ECO:0007669"/>
    <property type="project" value="InterPro"/>
</dbReference>
<feature type="transmembrane region" description="Helical" evidence="2">
    <location>
        <begin position="688"/>
        <end position="705"/>
    </location>
</feature>
<dbReference type="AlphaFoldDB" id="J9QSH9"/>
<accession>J9QSH9</accession>
<keyword evidence="6" id="KW-1185">Reference proteome</keyword>
<dbReference type="EMBL" id="CP003787">
    <property type="protein sequence ID" value="AFR34651.1"/>
    <property type="molecule type" value="Genomic_DNA"/>
</dbReference>
<sequence length="897" mass="104722">MMLRAFSIIFFCLFSSNIVVAQHIPQKGLPFIHNFLPEDYGNHGKVWDIKMSADGLVYMASDNGLLEFDGQKWKRFRNYKGYTRSLHIADDSNVYIGADKDFGIWKKNALGDFNYTSLYPFSNAPKSENEEFWNIGVLDNKTFFISHENIYIYGNKKLKKIPAPSRFVKSFYVNNKLFLADRDAGLFYLEGEKLKLLCRNPQSNFNVSAIYKLGADLYIVSQNYGIYKYKKGQLASVKNQVADELIKYKTFSFTKVGERYLAFGTILNGLYITDLNGNVVQHLNKNKGLPNNTVLCLEYAPNGDLWLGLDYGISRIELNNTKSYFYDTNYGFGTAHTAHFSNNRLYIGTNQGLYYADWERLNNSGDETIFRIIPKSEGQVWVIKNIDGHILVGHDKGLYEINSNLELSKKPSSDIGVLSIEKLNSSLVLVGTYNGIYIYKKEQEDWLVYKKLDSILGAVNQIVVDGNTYWANIPNYGLIRFNLDKNFTPINRIIFNAKQFEGYFPYIYKHQNKIYIETSKYSYLFDKTQRKFQKQHHRTIPSIKGLLSGVYKPIMLNDKYGFYPINNGFVLENKLQKANLVHYPLQFREARAFNNDETIRIAPQSEVAYHLNNVKFTYLVPNADVVSYQYFLEGFSEQWSDWSPKSQTDFINLREGNYILKVRTKQNNQISEVYTFAFRIQSPWYRSWWAYLCYIIVLLGGVFFIKRYQTNRLRKQRLELLKKEQNSLREQAEKHRQELVLHKKNQLEKEKELLLEKVKEKTIELANKAKGDDDKMRLLGAIKEKIETIQNNPNLSNRLLKEVRRDLETYLNTEDNTFEIQMDELHQEFFRAMKAKFPNLSIYDLRLCAYLKIGLTSKEMSDILQVLPSSINVSRSRLRKKLGLKPDEDLYEFLNKI</sequence>
<dbReference type="HOGENOM" id="CLU_013623_0_0_10"/>
<dbReference type="Gene3D" id="2.60.40.10">
    <property type="entry name" value="Immunoglobulins"/>
    <property type="match status" value="1"/>
</dbReference>
<dbReference type="PATRIC" id="fig|1228997.3.peg.38"/>
<dbReference type="KEGG" id="rag:B739_0042"/>
<evidence type="ECO:0000313" key="5">
    <source>
        <dbReference type="EMBL" id="AFR34651.1"/>
    </source>
</evidence>
<keyword evidence="2" id="KW-1133">Transmembrane helix</keyword>
<evidence type="ECO:0000256" key="2">
    <source>
        <dbReference type="SAM" id="Phobius"/>
    </source>
</evidence>
<dbReference type="Pfam" id="PF07495">
    <property type="entry name" value="Y_Y_Y"/>
    <property type="match status" value="1"/>
</dbReference>
<keyword evidence="2" id="KW-0812">Transmembrane</keyword>
<dbReference type="InterPro" id="IPR015943">
    <property type="entry name" value="WD40/YVTN_repeat-like_dom_sf"/>
</dbReference>
<proteinExistence type="predicted"/>
<evidence type="ECO:0000256" key="1">
    <source>
        <dbReference type="SAM" id="Coils"/>
    </source>
</evidence>
<dbReference type="Gene3D" id="2.130.10.10">
    <property type="entry name" value="YVTN repeat-like/Quinoprotein amine dehydrogenase"/>
    <property type="match status" value="2"/>
</dbReference>
<organism evidence="5 6">
    <name type="scientific">Riemerella anatipestifer RA-CH-1</name>
    <dbReference type="NCBI Taxonomy" id="1228997"/>
    <lineage>
        <taxon>Bacteria</taxon>
        <taxon>Pseudomonadati</taxon>
        <taxon>Bacteroidota</taxon>
        <taxon>Flavobacteriia</taxon>
        <taxon>Flavobacteriales</taxon>
        <taxon>Weeksellaceae</taxon>
        <taxon>Riemerella</taxon>
    </lineage>
</organism>
<dbReference type="InterPro" id="IPR016032">
    <property type="entry name" value="Sig_transdc_resp-reg_C-effctor"/>
</dbReference>
<dbReference type="SUPFAM" id="SSF63829">
    <property type="entry name" value="Calcium-dependent phosphotriesterase"/>
    <property type="match status" value="1"/>
</dbReference>